<keyword evidence="3" id="KW-1185">Reference proteome</keyword>
<comment type="caution">
    <text evidence="2">The sequence shown here is derived from an EMBL/GenBank/DDBJ whole genome shotgun (WGS) entry which is preliminary data.</text>
</comment>
<evidence type="ECO:0008006" key="4">
    <source>
        <dbReference type="Google" id="ProtNLM"/>
    </source>
</evidence>
<dbReference type="AlphaFoldDB" id="A0A316BZP7"/>
<dbReference type="STRING" id="1192868.GCA_000304395_01756"/>
<feature type="signal peptide" evidence="1">
    <location>
        <begin position="1"/>
        <end position="26"/>
    </location>
</feature>
<evidence type="ECO:0000256" key="1">
    <source>
        <dbReference type="SAM" id="SignalP"/>
    </source>
</evidence>
<evidence type="ECO:0000313" key="2">
    <source>
        <dbReference type="EMBL" id="PWJ80565.1"/>
    </source>
</evidence>
<dbReference type="EMBL" id="QGGG01000012">
    <property type="protein sequence ID" value="PWJ80565.1"/>
    <property type="molecule type" value="Genomic_DNA"/>
</dbReference>
<dbReference type="PROSITE" id="PS51257">
    <property type="entry name" value="PROKAR_LIPOPROTEIN"/>
    <property type="match status" value="1"/>
</dbReference>
<gene>
    <name evidence="2" type="ORF">C7441_112106</name>
</gene>
<evidence type="ECO:0000313" key="3">
    <source>
        <dbReference type="Proteomes" id="UP000245396"/>
    </source>
</evidence>
<keyword evidence="1" id="KW-0732">Signal</keyword>
<dbReference type="Proteomes" id="UP000245396">
    <property type="component" value="Unassembled WGS sequence"/>
</dbReference>
<accession>A0A316BZP7</accession>
<reference evidence="2 3" key="1">
    <citation type="submission" date="2018-05" db="EMBL/GenBank/DDBJ databases">
        <title>Genomic Encyclopedia of Type Strains, Phase IV (KMG-IV): sequencing the most valuable type-strain genomes for metagenomic binning, comparative biology and taxonomic classification.</title>
        <authorList>
            <person name="Goeker M."/>
        </authorList>
    </citation>
    <scope>NUCLEOTIDE SEQUENCE [LARGE SCALE GENOMIC DNA]</scope>
    <source>
        <strain evidence="2 3">DSM 6986</strain>
    </source>
</reference>
<feature type="chain" id="PRO_5016296336" description="Lipoprotein" evidence="1">
    <location>
        <begin position="27"/>
        <end position="69"/>
    </location>
</feature>
<proteinExistence type="predicted"/>
<sequence>MKPLPKRFIHLAFAAGVSTAVLSGCAVGGGVFGTHVSNGTATTSVKAGSVSVDGAGVAVRTTEETVTTD</sequence>
<organism evidence="2 3">
    <name type="scientific">Pseudaminobacter salicylatoxidans</name>
    <dbReference type="NCBI Taxonomy" id="93369"/>
    <lineage>
        <taxon>Bacteria</taxon>
        <taxon>Pseudomonadati</taxon>
        <taxon>Pseudomonadota</taxon>
        <taxon>Alphaproteobacteria</taxon>
        <taxon>Hyphomicrobiales</taxon>
        <taxon>Phyllobacteriaceae</taxon>
        <taxon>Pseudaminobacter</taxon>
    </lineage>
</organism>
<dbReference type="RefSeq" id="WP_146201507.1">
    <property type="nucleotide sequence ID" value="NZ_QGGG01000012.1"/>
</dbReference>
<protein>
    <recommendedName>
        <fullName evidence="4">Lipoprotein</fullName>
    </recommendedName>
</protein>
<name>A0A316BZP7_PSESE</name>